<protein>
    <submittedName>
        <fullName evidence="2">Putative secreted protein (Por secretion system target)</fullName>
    </submittedName>
</protein>
<dbReference type="InterPro" id="IPR026444">
    <property type="entry name" value="Secre_tail"/>
</dbReference>
<reference evidence="2 3" key="1">
    <citation type="submission" date="2018-03" db="EMBL/GenBank/DDBJ databases">
        <title>Genomic Encyclopedia of Type Strains, Phase III (KMG-III): the genomes of soil and plant-associated and newly described type strains.</title>
        <authorList>
            <person name="Whitman W."/>
        </authorList>
    </citation>
    <scope>NUCLEOTIDE SEQUENCE [LARGE SCALE GENOMIC DNA]</scope>
    <source>
        <strain evidence="2 3">CGMCC 1.12700</strain>
    </source>
</reference>
<keyword evidence="3" id="KW-1185">Reference proteome</keyword>
<feature type="signal peptide" evidence="1">
    <location>
        <begin position="1"/>
        <end position="34"/>
    </location>
</feature>
<accession>A0A2P8CX10</accession>
<name>A0A2P8CX10_9BACT</name>
<evidence type="ECO:0000256" key="1">
    <source>
        <dbReference type="SAM" id="SignalP"/>
    </source>
</evidence>
<dbReference type="AlphaFoldDB" id="A0A2P8CX10"/>
<dbReference type="Proteomes" id="UP000240572">
    <property type="component" value="Unassembled WGS sequence"/>
</dbReference>
<dbReference type="NCBIfam" id="TIGR04183">
    <property type="entry name" value="Por_Secre_tail"/>
    <property type="match status" value="1"/>
</dbReference>
<sequence length="704" mass="74242">MLPNMPRQTKTRKTLARQAILLVGLCCLTLNAGAQVITINNNPTQVAFTMGFNGYLPPVQLRYVDTRPGAPVVTGWAVSASAPLLAPTSSGGTYGYNLPFPTATTTVNAPTYTSYGDATVNAFNASGLVASKAITIYPRDVAVPNSISYTAGNVSGAKTFTATGNRWVNGAAYYGWTASENYTITGSGATATVSPQPWAPFDEFLSVSCYFVPNGAPFSSSEGYLPYGQTPAGAISREAWITSDNPSNIVCGFTAVVLTVDADDHPNAGPYTPGGTSAATGPQSWKLRHFTRQWFKNMVPIPGATGRNLIVAGPGSYHCVIKQYNQVAGSGGTYVWSGTAAAEKTSNTIAVNSPTPVSSFSAPDFTINGLDVSTRKDVYSCNPITFNRTAGGGNSAYRIDIKQGTPVVWSSGVVQGMAPAAFDLRSAYPAITAGGNFDIVYTLVNQCGESGASKTGKINVLVPTSNLALQTNAATLTGVDKNYFPVSTSISSPDDVGPTETTFVIAGDYSSPTGAGVCNYSYHVEQLVGATWTPVGVTTTKLSDCTKTLAKTVGINVAAGGAPSGFMDYFKNVAGDMTTWRFVVDLTNDCGTNTKYAVFRLNKGGYARPGKTSIRANEDLADKISFAPMPFTNTLNAQLELGATAKINMRIYTIDGRLVYELKDRSMAAGSQSLEIATDNWQPGIYFYTGNIGDQAINGKLIRR</sequence>
<organism evidence="2 3">
    <name type="scientific">Taibaiella chishuiensis</name>
    <dbReference type="NCBI Taxonomy" id="1434707"/>
    <lineage>
        <taxon>Bacteria</taxon>
        <taxon>Pseudomonadati</taxon>
        <taxon>Bacteroidota</taxon>
        <taxon>Chitinophagia</taxon>
        <taxon>Chitinophagales</taxon>
        <taxon>Chitinophagaceae</taxon>
        <taxon>Taibaiella</taxon>
    </lineage>
</organism>
<evidence type="ECO:0000313" key="2">
    <source>
        <dbReference type="EMBL" id="PSK89515.1"/>
    </source>
</evidence>
<feature type="chain" id="PRO_5015110515" evidence="1">
    <location>
        <begin position="35"/>
        <end position="704"/>
    </location>
</feature>
<comment type="caution">
    <text evidence="2">The sequence shown here is derived from an EMBL/GenBank/DDBJ whole genome shotgun (WGS) entry which is preliminary data.</text>
</comment>
<gene>
    <name evidence="2" type="ORF">B0I18_11170</name>
</gene>
<keyword evidence="1" id="KW-0732">Signal</keyword>
<proteinExistence type="predicted"/>
<dbReference type="EMBL" id="PYGD01000011">
    <property type="protein sequence ID" value="PSK89515.1"/>
    <property type="molecule type" value="Genomic_DNA"/>
</dbReference>
<evidence type="ECO:0000313" key="3">
    <source>
        <dbReference type="Proteomes" id="UP000240572"/>
    </source>
</evidence>